<accession>A0A369UY80</accession>
<sequence>MLAPENSLSTHSFIARPTAGTGYSGIHVQLDGVPSNHLPLLLAAYQYKFGRDVEAMAQHLIDDIAVGWDELGTDLLDDAPPTLVATLTGGEHWPSRTLDHLITPDGSPPVRMTVTDTTASDLGMPWGYILHPQGIEVISMAHTGTGPLVAWDTDPNTPFSDHPAHWPAITTRRTPTTSRTARPPRPAAGAAPTGPRTAARR</sequence>
<gene>
    <name evidence="2" type="ORF">DVZ84_32745</name>
</gene>
<protein>
    <submittedName>
        <fullName evidence="2">Uncharacterized protein</fullName>
    </submittedName>
</protein>
<feature type="compositionally biased region" description="Low complexity" evidence="1">
    <location>
        <begin position="167"/>
        <end position="201"/>
    </location>
</feature>
<comment type="caution">
    <text evidence="2">The sequence shown here is derived from an EMBL/GenBank/DDBJ whole genome shotgun (WGS) entry which is preliminary data.</text>
</comment>
<evidence type="ECO:0000256" key="1">
    <source>
        <dbReference type="SAM" id="MobiDB-lite"/>
    </source>
</evidence>
<proteinExistence type="predicted"/>
<dbReference type="EMBL" id="QQBH01000032">
    <property type="protein sequence ID" value="RDD84955.1"/>
    <property type="molecule type" value="Genomic_DNA"/>
</dbReference>
<dbReference type="Proteomes" id="UP000253742">
    <property type="component" value="Unassembled WGS sequence"/>
</dbReference>
<organism evidence="2 3">
    <name type="scientific">Streptomyces parvulus</name>
    <dbReference type="NCBI Taxonomy" id="146923"/>
    <lineage>
        <taxon>Bacteria</taxon>
        <taxon>Bacillati</taxon>
        <taxon>Actinomycetota</taxon>
        <taxon>Actinomycetes</taxon>
        <taxon>Kitasatosporales</taxon>
        <taxon>Streptomycetaceae</taxon>
        <taxon>Streptomyces</taxon>
    </lineage>
</organism>
<evidence type="ECO:0000313" key="3">
    <source>
        <dbReference type="Proteomes" id="UP000253742"/>
    </source>
</evidence>
<feature type="region of interest" description="Disordered" evidence="1">
    <location>
        <begin position="159"/>
        <end position="201"/>
    </location>
</feature>
<dbReference type="AlphaFoldDB" id="A0A369UY80"/>
<dbReference type="OrthoDB" id="4197329at2"/>
<evidence type="ECO:0000313" key="2">
    <source>
        <dbReference type="EMBL" id="RDD84955.1"/>
    </source>
</evidence>
<name>A0A369UY80_9ACTN</name>
<reference evidence="2 3" key="1">
    <citation type="submission" date="2018-07" db="EMBL/GenBank/DDBJ databases">
        <title>Genome guided investigation of antibiotics producing actinomycetales strain isolated from a Macau mangrove ecosystem.</title>
        <authorList>
            <person name="Hu D."/>
        </authorList>
    </citation>
    <scope>NUCLEOTIDE SEQUENCE [LARGE SCALE GENOMIC DNA]</scope>
    <source>
        <strain evidence="2 3">2297</strain>
    </source>
</reference>